<evidence type="ECO:0000256" key="4">
    <source>
        <dbReference type="PIRSR" id="PIRSR600407-2"/>
    </source>
</evidence>
<evidence type="ECO:0000313" key="7">
    <source>
        <dbReference type="Proteomes" id="UP000054560"/>
    </source>
</evidence>
<feature type="chain" id="PRO_5005538877" evidence="5">
    <location>
        <begin position="21"/>
        <end position="447"/>
    </location>
</feature>
<comment type="similarity">
    <text evidence="1">Belongs to the GDA1/CD39 NTPase family.</text>
</comment>
<dbReference type="OrthoDB" id="6372431at2759"/>
<dbReference type="PANTHER" id="PTHR11782">
    <property type="entry name" value="ADENOSINE/GUANOSINE DIPHOSPHATASE"/>
    <property type="match status" value="1"/>
</dbReference>
<dbReference type="Gene3D" id="3.30.420.150">
    <property type="entry name" value="Exopolyphosphatase. Domain 2"/>
    <property type="match status" value="1"/>
</dbReference>
<evidence type="ECO:0000256" key="3">
    <source>
        <dbReference type="PIRSR" id="PIRSR600407-1"/>
    </source>
</evidence>
<feature type="signal peptide" evidence="5">
    <location>
        <begin position="1"/>
        <end position="20"/>
    </location>
</feature>
<proteinExistence type="inferred from homology"/>
<dbReference type="CDD" id="cd24003">
    <property type="entry name" value="ASKHA_NBD_GDA1_CD39_NTPase"/>
    <property type="match status" value="1"/>
</dbReference>
<keyword evidence="4" id="KW-0067">ATP-binding</keyword>
<evidence type="ECO:0000256" key="2">
    <source>
        <dbReference type="ARBA" id="ARBA00022801"/>
    </source>
</evidence>
<dbReference type="AlphaFoldDB" id="A0A0L0GD41"/>
<dbReference type="GO" id="GO:0017110">
    <property type="term" value="F:nucleoside diphosphate phosphatase activity"/>
    <property type="evidence" value="ECO:0007669"/>
    <property type="project" value="TreeGrafter"/>
</dbReference>
<keyword evidence="7" id="KW-1185">Reference proteome</keyword>
<evidence type="ECO:0000256" key="1">
    <source>
        <dbReference type="ARBA" id="ARBA00009283"/>
    </source>
</evidence>
<dbReference type="RefSeq" id="XP_014160832.1">
    <property type="nucleotide sequence ID" value="XM_014305357.1"/>
</dbReference>
<organism evidence="6 7">
    <name type="scientific">Sphaeroforma arctica JP610</name>
    <dbReference type="NCBI Taxonomy" id="667725"/>
    <lineage>
        <taxon>Eukaryota</taxon>
        <taxon>Ichthyosporea</taxon>
        <taxon>Ichthyophonida</taxon>
        <taxon>Sphaeroforma</taxon>
    </lineage>
</organism>
<dbReference type="InterPro" id="IPR000407">
    <property type="entry name" value="GDA1_CD39_NTPase"/>
</dbReference>
<dbReference type="GO" id="GO:0016020">
    <property type="term" value="C:membrane"/>
    <property type="evidence" value="ECO:0007669"/>
    <property type="project" value="TreeGrafter"/>
</dbReference>
<name>A0A0L0GD41_9EUKA</name>
<dbReference type="GeneID" id="25901436"/>
<dbReference type="Pfam" id="PF01150">
    <property type="entry name" value="GDA1_CD39"/>
    <property type="match status" value="1"/>
</dbReference>
<keyword evidence="4" id="KW-0547">Nucleotide-binding</keyword>
<accession>A0A0L0GD41</accession>
<sequence>MFSMSSLWTFLLLTVVSVIAVRLDGTSISGQMEKTASVASIRVRYGVIVDCGSTGTRFKVYRWNLPHDDALPLISQVKDLAGQPASFRSQPGLADAATQAGFRKYITDGLVFAADLIPERHHKHTHVYMYATAGMRILPVKESLGVWKRVHEILESKDNKFLFTSRKWARTITGEEEALFDWISTAYIHDYLAVGAKGTPITGALDMGGASFQIAYQTLPAPLPNFTELKMALNEYNLYTNSYLGWGKNEAKKQHFYRIAAKKGPGVTHFSDPCFWHNSHQEVQIQNSTYHVYGTGKYNECKLYLSELMEKNSYCAVKPCAIRGVYQPKVPADIDLYAMDNFYRAAETMGCDGLNPISCLDEKAAPICNSLSWEEAKKWQASNGTHPVDEATAREACFSAAYVSTLLVEGLNLSPDRKIHFLSKLASTDMDWTMGAMVYNSVEASHT</sequence>
<dbReference type="PANTHER" id="PTHR11782:SF83">
    <property type="entry name" value="GUANOSINE-DIPHOSPHATASE"/>
    <property type="match status" value="1"/>
</dbReference>
<protein>
    <submittedName>
        <fullName evidence="6">Uncharacterized protein</fullName>
    </submittedName>
</protein>
<reference evidence="6 7" key="1">
    <citation type="submission" date="2011-02" db="EMBL/GenBank/DDBJ databases">
        <title>The Genome Sequence of Sphaeroforma arctica JP610.</title>
        <authorList>
            <consortium name="The Broad Institute Genome Sequencing Platform"/>
            <person name="Russ C."/>
            <person name="Cuomo C."/>
            <person name="Young S.K."/>
            <person name="Zeng Q."/>
            <person name="Gargeya S."/>
            <person name="Alvarado L."/>
            <person name="Berlin A."/>
            <person name="Chapman S.B."/>
            <person name="Chen Z."/>
            <person name="Freedman E."/>
            <person name="Gellesch M."/>
            <person name="Goldberg J."/>
            <person name="Griggs A."/>
            <person name="Gujja S."/>
            <person name="Heilman E."/>
            <person name="Heiman D."/>
            <person name="Howarth C."/>
            <person name="Mehta T."/>
            <person name="Neiman D."/>
            <person name="Pearson M."/>
            <person name="Roberts A."/>
            <person name="Saif S."/>
            <person name="Shea T."/>
            <person name="Shenoy N."/>
            <person name="Sisk P."/>
            <person name="Stolte C."/>
            <person name="Sykes S."/>
            <person name="White J."/>
            <person name="Yandava C."/>
            <person name="Burger G."/>
            <person name="Gray M.W."/>
            <person name="Holland P.W.H."/>
            <person name="King N."/>
            <person name="Lang F.B.F."/>
            <person name="Roger A.J."/>
            <person name="Ruiz-Trillo I."/>
            <person name="Haas B."/>
            <person name="Nusbaum C."/>
            <person name="Birren B."/>
        </authorList>
    </citation>
    <scope>NUCLEOTIDE SEQUENCE [LARGE SCALE GENOMIC DNA]</scope>
    <source>
        <strain evidence="6 7">JP610</strain>
    </source>
</reference>
<dbReference type="Gene3D" id="3.30.420.40">
    <property type="match status" value="1"/>
</dbReference>
<dbReference type="GO" id="GO:0009134">
    <property type="term" value="P:nucleoside diphosphate catabolic process"/>
    <property type="evidence" value="ECO:0007669"/>
    <property type="project" value="TreeGrafter"/>
</dbReference>
<feature type="binding site" evidence="4">
    <location>
        <begin position="209"/>
        <end position="213"/>
    </location>
    <ligand>
        <name>ATP</name>
        <dbReference type="ChEBI" id="CHEBI:30616"/>
    </ligand>
</feature>
<dbReference type="EMBL" id="KQ241629">
    <property type="protein sequence ID" value="KNC86930.1"/>
    <property type="molecule type" value="Genomic_DNA"/>
</dbReference>
<feature type="active site" description="Proton acceptor" evidence="3">
    <location>
        <position position="177"/>
    </location>
</feature>
<keyword evidence="2" id="KW-0378">Hydrolase</keyword>
<dbReference type="Proteomes" id="UP000054560">
    <property type="component" value="Unassembled WGS sequence"/>
</dbReference>
<gene>
    <name evidence="6" type="ORF">SARC_00932</name>
</gene>
<dbReference type="eggNOG" id="KOG1386">
    <property type="taxonomic scope" value="Eukaryota"/>
</dbReference>
<keyword evidence="5" id="KW-0732">Signal</keyword>
<dbReference type="GO" id="GO:0005524">
    <property type="term" value="F:ATP binding"/>
    <property type="evidence" value="ECO:0007669"/>
    <property type="project" value="UniProtKB-KW"/>
</dbReference>
<dbReference type="STRING" id="667725.A0A0L0GD41"/>
<evidence type="ECO:0000256" key="5">
    <source>
        <dbReference type="SAM" id="SignalP"/>
    </source>
</evidence>
<evidence type="ECO:0000313" key="6">
    <source>
        <dbReference type="EMBL" id="KNC86930.1"/>
    </source>
</evidence>